<reference evidence="1" key="1">
    <citation type="submission" date="2014-09" db="EMBL/GenBank/DDBJ databases">
        <authorList>
            <person name="Magalhaes I.L.F."/>
            <person name="Oliveira U."/>
            <person name="Santos F.R."/>
            <person name="Vidigal T.H.D.A."/>
            <person name="Brescovit A.D."/>
            <person name="Santos A.J."/>
        </authorList>
    </citation>
    <scope>NUCLEOTIDE SEQUENCE</scope>
    <source>
        <tissue evidence="1">Shoot tissue taken approximately 20 cm above the soil surface</tissue>
    </source>
</reference>
<sequence length="30" mass="3574">MFYLHGICLPSLVHNYMYGTELVVFFQYGM</sequence>
<proteinExistence type="predicted"/>
<evidence type="ECO:0000313" key="1">
    <source>
        <dbReference type="EMBL" id="JAD45849.1"/>
    </source>
</evidence>
<organism evidence="1">
    <name type="scientific">Arundo donax</name>
    <name type="common">Giant reed</name>
    <name type="synonym">Donax arundinaceus</name>
    <dbReference type="NCBI Taxonomy" id="35708"/>
    <lineage>
        <taxon>Eukaryota</taxon>
        <taxon>Viridiplantae</taxon>
        <taxon>Streptophyta</taxon>
        <taxon>Embryophyta</taxon>
        <taxon>Tracheophyta</taxon>
        <taxon>Spermatophyta</taxon>
        <taxon>Magnoliopsida</taxon>
        <taxon>Liliopsida</taxon>
        <taxon>Poales</taxon>
        <taxon>Poaceae</taxon>
        <taxon>PACMAD clade</taxon>
        <taxon>Arundinoideae</taxon>
        <taxon>Arundineae</taxon>
        <taxon>Arundo</taxon>
    </lineage>
</organism>
<protein>
    <submittedName>
        <fullName evidence="1">Uncharacterized protein</fullName>
    </submittedName>
</protein>
<name>A0A0A9A2F9_ARUDO</name>
<accession>A0A0A9A2F9</accession>
<reference evidence="1" key="2">
    <citation type="journal article" date="2015" name="Data Brief">
        <title>Shoot transcriptome of the giant reed, Arundo donax.</title>
        <authorList>
            <person name="Barrero R.A."/>
            <person name="Guerrero F.D."/>
            <person name="Moolhuijzen P."/>
            <person name="Goolsby J.A."/>
            <person name="Tidwell J."/>
            <person name="Bellgard S.E."/>
            <person name="Bellgard M.I."/>
        </authorList>
    </citation>
    <scope>NUCLEOTIDE SEQUENCE</scope>
    <source>
        <tissue evidence="1">Shoot tissue taken approximately 20 cm above the soil surface</tissue>
    </source>
</reference>
<dbReference type="AlphaFoldDB" id="A0A0A9A2F9"/>
<dbReference type="EMBL" id="GBRH01252046">
    <property type="protein sequence ID" value="JAD45849.1"/>
    <property type="molecule type" value="Transcribed_RNA"/>
</dbReference>